<evidence type="ECO:0000313" key="2">
    <source>
        <dbReference type="Proteomes" id="UP001165542"/>
    </source>
</evidence>
<keyword evidence="2" id="KW-1185">Reference proteome</keyword>
<organism evidence="1 2">
    <name type="scientific">Halomonas dongshanensis</name>
    <dbReference type="NCBI Taxonomy" id="2890835"/>
    <lineage>
        <taxon>Bacteria</taxon>
        <taxon>Pseudomonadati</taxon>
        <taxon>Pseudomonadota</taxon>
        <taxon>Gammaproteobacteria</taxon>
        <taxon>Oceanospirillales</taxon>
        <taxon>Halomonadaceae</taxon>
        <taxon>Halomonas</taxon>
    </lineage>
</organism>
<evidence type="ECO:0008006" key="3">
    <source>
        <dbReference type="Google" id="ProtNLM"/>
    </source>
</evidence>
<gene>
    <name evidence="1" type="ORF">LLY24_16030</name>
</gene>
<name>A0ABT2EGY3_9GAMM</name>
<proteinExistence type="predicted"/>
<dbReference type="EMBL" id="JAJISC010000008">
    <property type="protein sequence ID" value="MCS2610825.1"/>
    <property type="molecule type" value="Genomic_DNA"/>
</dbReference>
<dbReference type="RefSeq" id="WP_259037321.1">
    <property type="nucleotide sequence ID" value="NZ_JAJISC010000008.1"/>
</dbReference>
<comment type="caution">
    <text evidence="1">The sequence shown here is derived from an EMBL/GenBank/DDBJ whole genome shotgun (WGS) entry which is preliminary data.</text>
</comment>
<reference evidence="1" key="1">
    <citation type="submission" date="2021-11" db="EMBL/GenBank/DDBJ databases">
        <title>Halomonas sp., isolated from a coastal aquaculture zone in Dongshan Bay.</title>
        <authorList>
            <person name="Lin W."/>
        </authorList>
    </citation>
    <scope>NUCLEOTIDE SEQUENCE</scope>
    <source>
        <strain evidence="1">Yzlin-01</strain>
    </source>
</reference>
<sequence>MKTPSMRTHNAFNAPSRERGAALLLVLILLVGALALGLATLQAAMVTSRLAGSHGALVQAQARAERAAYYAQANFGTFSWDGAIEIDKDDDAPTWREAIAEPKSQRPPSLCEQSGCLLLPIRIDGDAWIMTLGAVAEEDSAGVIAASAPIFVRVEDVVEGEREYRRAVWQ</sequence>
<evidence type="ECO:0000313" key="1">
    <source>
        <dbReference type="EMBL" id="MCS2610825.1"/>
    </source>
</evidence>
<protein>
    <recommendedName>
        <fullName evidence="3">Type 4 fimbrial biogenesis protein PilX N-terminal domain-containing protein</fullName>
    </recommendedName>
</protein>
<dbReference type="Proteomes" id="UP001165542">
    <property type="component" value="Unassembled WGS sequence"/>
</dbReference>
<accession>A0ABT2EGY3</accession>